<protein>
    <recommendedName>
        <fullName evidence="1">R3H domain-containing protein</fullName>
    </recommendedName>
</protein>
<proteinExistence type="predicted"/>
<comment type="caution">
    <text evidence="2">The sequence shown here is derived from an EMBL/GenBank/DDBJ whole genome shotgun (WGS) entry which is preliminary data.</text>
</comment>
<dbReference type="EMBL" id="BARW01006617">
    <property type="protein sequence ID" value="GAI78420.1"/>
    <property type="molecule type" value="Genomic_DNA"/>
</dbReference>
<dbReference type="InterPro" id="IPR036867">
    <property type="entry name" value="R3H_dom_sf"/>
</dbReference>
<evidence type="ECO:0000313" key="2">
    <source>
        <dbReference type="EMBL" id="GAI78420.1"/>
    </source>
</evidence>
<dbReference type="PROSITE" id="PS51061">
    <property type="entry name" value="R3H"/>
    <property type="match status" value="1"/>
</dbReference>
<dbReference type="AlphaFoldDB" id="X1SST4"/>
<feature type="domain" description="R3H" evidence="1">
    <location>
        <begin position="4"/>
        <end position="64"/>
    </location>
</feature>
<reference evidence="2" key="1">
    <citation type="journal article" date="2014" name="Front. Microbiol.">
        <title>High frequency of phylogenetically diverse reductive dehalogenase-homologous genes in deep subseafloor sedimentary metagenomes.</title>
        <authorList>
            <person name="Kawai M."/>
            <person name="Futagami T."/>
            <person name="Toyoda A."/>
            <person name="Takaki Y."/>
            <person name="Nishi S."/>
            <person name="Hori S."/>
            <person name="Arai W."/>
            <person name="Tsubouchi T."/>
            <person name="Morono Y."/>
            <person name="Uchiyama I."/>
            <person name="Ito T."/>
            <person name="Fujiyama A."/>
            <person name="Inagaki F."/>
            <person name="Takami H."/>
        </authorList>
    </citation>
    <scope>NUCLEOTIDE SEQUENCE</scope>
    <source>
        <strain evidence="2">Expedition CK06-06</strain>
    </source>
</reference>
<accession>X1SST4</accession>
<dbReference type="SUPFAM" id="SSF82708">
    <property type="entry name" value="R3H domain"/>
    <property type="match status" value="1"/>
</dbReference>
<dbReference type="CDD" id="cd02645">
    <property type="entry name" value="R3H_AAA"/>
    <property type="match status" value="1"/>
</dbReference>
<dbReference type="InterPro" id="IPR001374">
    <property type="entry name" value="R3H_dom"/>
</dbReference>
<dbReference type="GO" id="GO:0003676">
    <property type="term" value="F:nucleic acid binding"/>
    <property type="evidence" value="ECO:0007669"/>
    <property type="project" value="InterPro"/>
</dbReference>
<organism evidence="2">
    <name type="scientific">marine sediment metagenome</name>
    <dbReference type="NCBI Taxonomy" id="412755"/>
    <lineage>
        <taxon>unclassified sequences</taxon>
        <taxon>metagenomes</taxon>
        <taxon>ecological metagenomes</taxon>
    </lineage>
</organism>
<feature type="non-terminal residue" evidence="2">
    <location>
        <position position="1"/>
    </location>
</feature>
<dbReference type="InterPro" id="IPR034081">
    <property type="entry name" value="R3H_AAA"/>
</dbReference>
<sequence>ADPLKLALGEAKEAVTQVKSGQETVELSPQSAYIRRLQHLIAERNNLASHSLGKDPNRRVRIYK</sequence>
<evidence type="ECO:0000259" key="1">
    <source>
        <dbReference type="PROSITE" id="PS51061"/>
    </source>
</evidence>
<name>X1SST4_9ZZZZ</name>
<gene>
    <name evidence="2" type="ORF">S12H4_13901</name>
</gene>
<dbReference type="Gene3D" id="3.30.1370.50">
    <property type="entry name" value="R3H-like domain"/>
    <property type="match status" value="1"/>
</dbReference>
<dbReference type="Pfam" id="PF01424">
    <property type="entry name" value="R3H"/>
    <property type="match status" value="1"/>
</dbReference>